<keyword evidence="5 7" id="KW-1133">Transmembrane helix</keyword>
<evidence type="ECO:0000256" key="5">
    <source>
        <dbReference type="ARBA" id="ARBA00022989"/>
    </source>
</evidence>
<evidence type="ECO:0000256" key="1">
    <source>
        <dbReference type="ARBA" id="ARBA00004651"/>
    </source>
</evidence>
<dbReference type="InterPro" id="IPR032808">
    <property type="entry name" value="DoxX"/>
</dbReference>
<dbReference type="InterPro" id="IPR051907">
    <property type="entry name" value="DoxX-like_oxidoreductase"/>
</dbReference>
<comment type="caution">
    <text evidence="8">The sequence shown here is derived from an EMBL/GenBank/DDBJ whole genome shotgun (WGS) entry which is preliminary data.</text>
</comment>
<keyword evidence="4 7" id="KW-0812">Transmembrane</keyword>
<evidence type="ECO:0000256" key="3">
    <source>
        <dbReference type="ARBA" id="ARBA00022475"/>
    </source>
</evidence>
<dbReference type="RefSeq" id="WP_345334190.1">
    <property type="nucleotide sequence ID" value="NZ_BAABJZ010000014.1"/>
</dbReference>
<gene>
    <name evidence="8" type="ORF">GCM10023333_10910</name>
</gene>
<evidence type="ECO:0000256" key="4">
    <source>
        <dbReference type="ARBA" id="ARBA00022692"/>
    </source>
</evidence>
<feature type="transmembrane region" description="Helical" evidence="7">
    <location>
        <begin position="59"/>
        <end position="83"/>
    </location>
</feature>
<name>A0ABP9EMF6_9GAMM</name>
<feature type="transmembrane region" description="Helical" evidence="7">
    <location>
        <begin position="21"/>
        <end position="39"/>
    </location>
</feature>
<dbReference type="PANTHER" id="PTHR33452:SF19">
    <property type="entry name" value="DOXX FAMILY PROTEIN"/>
    <property type="match status" value="1"/>
</dbReference>
<keyword evidence="3" id="KW-1003">Cell membrane</keyword>
<evidence type="ECO:0000256" key="6">
    <source>
        <dbReference type="ARBA" id="ARBA00023136"/>
    </source>
</evidence>
<evidence type="ECO:0000313" key="9">
    <source>
        <dbReference type="Proteomes" id="UP001499988"/>
    </source>
</evidence>
<keyword evidence="6 7" id="KW-0472">Membrane</keyword>
<protein>
    <submittedName>
        <fullName evidence="8">DoxX family protein</fullName>
    </submittedName>
</protein>
<reference evidence="9" key="1">
    <citation type="journal article" date="2019" name="Int. J. Syst. Evol. Microbiol.">
        <title>The Global Catalogue of Microorganisms (GCM) 10K type strain sequencing project: providing services to taxonomists for standard genome sequencing and annotation.</title>
        <authorList>
            <consortium name="The Broad Institute Genomics Platform"/>
            <consortium name="The Broad Institute Genome Sequencing Center for Infectious Disease"/>
            <person name="Wu L."/>
            <person name="Ma J."/>
        </authorList>
    </citation>
    <scope>NUCLEOTIDE SEQUENCE [LARGE SCALE GENOMIC DNA]</scope>
    <source>
        <strain evidence="9">JCM 18401</strain>
    </source>
</reference>
<comment type="similarity">
    <text evidence="2">Belongs to the DoxX family.</text>
</comment>
<dbReference type="EMBL" id="BAABJZ010000014">
    <property type="protein sequence ID" value="GAA4878950.1"/>
    <property type="molecule type" value="Genomic_DNA"/>
</dbReference>
<sequence length="194" mass="21068">MQAIIALWQRVFSSTQTLEGIAPLAIRLYLAPVFMQAGWNKLSHFSDTVAWFGNPEWGLGLPLPGLMAGLAAGTELIGGGLLVLGLLTRLVSIPLMVTMLVAIFAVHWENGWLAIADSGSWLANQQVLDSAEKLERGRAILAENGNIDWLTSSGNFVILNNGIEFGATYFVMLLALYFLGGGKYTSLDHFLSRN</sequence>
<evidence type="ECO:0000313" key="8">
    <source>
        <dbReference type="EMBL" id="GAA4878950.1"/>
    </source>
</evidence>
<comment type="subcellular location">
    <subcellularLocation>
        <location evidence="1">Cell membrane</location>
        <topology evidence="1">Multi-pass membrane protein</topology>
    </subcellularLocation>
</comment>
<dbReference type="PANTHER" id="PTHR33452">
    <property type="entry name" value="OXIDOREDUCTASE CATD-RELATED"/>
    <property type="match status" value="1"/>
</dbReference>
<accession>A0ABP9EMF6</accession>
<dbReference type="Pfam" id="PF07681">
    <property type="entry name" value="DoxX"/>
    <property type="match status" value="1"/>
</dbReference>
<proteinExistence type="inferred from homology"/>
<evidence type="ECO:0000256" key="7">
    <source>
        <dbReference type="SAM" id="Phobius"/>
    </source>
</evidence>
<dbReference type="Proteomes" id="UP001499988">
    <property type="component" value="Unassembled WGS sequence"/>
</dbReference>
<feature type="transmembrane region" description="Helical" evidence="7">
    <location>
        <begin position="158"/>
        <end position="179"/>
    </location>
</feature>
<feature type="transmembrane region" description="Helical" evidence="7">
    <location>
        <begin position="90"/>
        <end position="108"/>
    </location>
</feature>
<organism evidence="8 9">
    <name type="scientific">Ferrimonas pelagia</name>
    <dbReference type="NCBI Taxonomy" id="1177826"/>
    <lineage>
        <taxon>Bacteria</taxon>
        <taxon>Pseudomonadati</taxon>
        <taxon>Pseudomonadota</taxon>
        <taxon>Gammaproteobacteria</taxon>
        <taxon>Alteromonadales</taxon>
        <taxon>Ferrimonadaceae</taxon>
        <taxon>Ferrimonas</taxon>
    </lineage>
</organism>
<keyword evidence="9" id="KW-1185">Reference proteome</keyword>
<evidence type="ECO:0000256" key="2">
    <source>
        <dbReference type="ARBA" id="ARBA00006679"/>
    </source>
</evidence>